<feature type="transmembrane region" description="Helical" evidence="5">
    <location>
        <begin position="186"/>
        <end position="204"/>
    </location>
</feature>
<feature type="transmembrane region" description="Helical" evidence="5">
    <location>
        <begin position="55"/>
        <end position="75"/>
    </location>
</feature>
<evidence type="ECO:0000256" key="4">
    <source>
        <dbReference type="ARBA" id="ARBA00023136"/>
    </source>
</evidence>
<sequence length="278" mass="31032">MVLYGLLAIALWYRFFTQGRHKWMLSVTIGATTMAIGFAIRIAVHTNAYSTGIYIATYLFTLLSPCAYLAQDYVILPRVASYLQSEDSLFLSSRKIVRIFVWSDVATFLTQAAGGSLELSDSDDPSKRNLITIGKDITLVGLGAQLASFLLFTTLALVFTFRMRKRDAAGDPRLPPKEGWRNDWRLVLYVLLWTTIGILIRSAYRVAEYASGRFGYLMTHEWPFYALDSLPLFLAILPWAVVWPPQHLSLGNGHEVIEGTNGNGVEMMPSYGGSGVKV</sequence>
<dbReference type="PANTHER" id="PTHR31465:SF1">
    <property type="entry name" value="PROTEIN RTA1-RELATED"/>
    <property type="match status" value="1"/>
</dbReference>
<keyword evidence="3 5" id="KW-1133">Transmembrane helix</keyword>
<keyword evidence="7" id="KW-1185">Reference proteome</keyword>
<comment type="caution">
    <text evidence="6">The sequence shown here is derived from an EMBL/GenBank/DDBJ whole genome shotgun (WGS) entry which is preliminary data.</text>
</comment>
<comment type="subcellular location">
    <subcellularLocation>
        <location evidence="1">Membrane</location>
        <topology evidence="1">Multi-pass membrane protein</topology>
    </subcellularLocation>
</comment>
<dbReference type="InterPro" id="IPR007568">
    <property type="entry name" value="RTA1"/>
</dbReference>
<dbReference type="InParanoid" id="A0A4Q1BI59"/>
<gene>
    <name evidence="6" type="ORF">M231_05394</name>
</gene>
<dbReference type="VEuPathDB" id="FungiDB:TREMEDRAFT_42504"/>
<organism evidence="6 7">
    <name type="scientific">Tremella mesenterica</name>
    <name type="common">Jelly fungus</name>
    <dbReference type="NCBI Taxonomy" id="5217"/>
    <lineage>
        <taxon>Eukaryota</taxon>
        <taxon>Fungi</taxon>
        <taxon>Dikarya</taxon>
        <taxon>Basidiomycota</taxon>
        <taxon>Agaricomycotina</taxon>
        <taxon>Tremellomycetes</taxon>
        <taxon>Tremellales</taxon>
        <taxon>Tremellaceae</taxon>
        <taxon>Tremella</taxon>
    </lineage>
</organism>
<feature type="transmembrane region" description="Helical" evidence="5">
    <location>
        <begin position="137"/>
        <end position="159"/>
    </location>
</feature>
<evidence type="ECO:0000313" key="6">
    <source>
        <dbReference type="EMBL" id="RXK37328.1"/>
    </source>
</evidence>
<keyword evidence="2 5" id="KW-0812">Transmembrane</keyword>
<dbReference type="Pfam" id="PF04479">
    <property type="entry name" value="RTA1"/>
    <property type="match status" value="1"/>
</dbReference>
<name>A0A4Q1BI59_TREME</name>
<evidence type="ECO:0000256" key="5">
    <source>
        <dbReference type="SAM" id="Phobius"/>
    </source>
</evidence>
<dbReference type="EMBL" id="SDIL01000071">
    <property type="protein sequence ID" value="RXK37328.1"/>
    <property type="molecule type" value="Genomic_DNA"/>
</dbReference>
<proteinExistence type="predicted"/>
<evidence type="ECO:0000256" key="1">
    <source>
        <dbReference type="ARBA" id="ARBA00004141"/>
    </source>
</evidence>
<dbReference type="PANTHER" id="PTHR31465">
    <property type="entry name" value="PROTEIN RTA1-RELATED"/>
    <property type="match status" value="1"/>
</dbReference>
<reference evidence="6 7" key="1">
    <citation type="submission" date="2016-06" db="EMBL/GenBank/DDBJ databases">
        <title>Evolution of pathogenesis and genome organization in the Tremellales.</title>
        <authorList>
            <person name="Cuomo C."/>
            <person name="Litvintseva A."/>
            <person name="Heitman J."/>
            <person name="Chen Y."/>
            <person name="Sun S."/>
            <person name="Springer D."/>
            <person name="Dromer F."/>
            <person name="Young S."/>
            <person name="Zeng Q."/>
            <person name="Chapman S."/>
            <person name="Gujja S."/>
            <person name="Saif S."/>
            <person name="Birren B."/>
        </authorList>
    </citation>
    <scope>NUCLEOTIDE SEQUENCE [LARGE SCALE GENOMIC DNA]</scope>
    <source>
        <strain evidence="6 7">ATCC 28783</strain>
    </source>
</reference>
<evidence type="ECO:0000313" key="7">
    <source>
        <dbReference type="Proteomes" id="UP000289152"/>
    </source>
</evidence>
<accession>A0A4Q1BI59</accession>
<dbReference type="Proteomes" id="UP000289152">
    <property type="component" value="Unassembled WGS sequence"/>
</dbReference>
<feature type="transmembrane region" description="Helical" evidence="5">
    <location>
        <begin position="224"/>
        <end position="243"/>
    </location>
</feature>
<evidence type="ECO:0000256" key="2">
    <source>
        <dbReference type="ARBA" id="ARBA00022692"/>
    </source>
</evidence>
<dbReference type="AlphaFoldDB" id="A0A4Q1BI59"/>
<evidence type="ECO:0000256" key="3">
    <source>
        <dbReference type="ARBA" id="ARBA00022989"/>
    </source>
</evidence>
<dbReference type="OrthoDB" id="3358017at2759"/>
<dbReference type="GO" id="GO:0016020">
    <property type="term" value="C:membrane"/>
    <property type="evidence" value="ECO:0007669"/>
    <property type="project" value="UniProtKB-SubCell"/>
</dbReference>
<keyword evidence="4 5" id="KW-0472">Membrane</keyword>
<dbReference type="STRING" id="5217.A0A4Q1BI59"/>
<protein>
    <submittedName>
        <fullName evidence="6">Uncharacterized protein</fullName>
    </submittedName>
</protein>
<feature type="transmembrane region" description="Helical" evidence="5">
    <location>
        <begin position="23"/>
        <end position="43"/>
    </location>
</feature>